<sequence>MVPVAAPSLVVAIMPLHVGLSKDQLKRRFGSQAKARTPGPGPRWISNWANILQSKIYTSCPGLFVCERRLTSVAGNSYRQLRAISVKYECLKTGHLAHPKEESYIVCWSGSRPPTKYDS</sequence>
<evidence type="ECO:0000313" key="1">
    <source>
        <dbReference type="EMBL" id="KMP02138.1"/>
    </source>
</evidence>
<evidence type="ECO:0000313" key="2">
    <source>
        <dbReference type="Proteomes" id="UP000054565"/>
    </source>
</evidence>
<accession>A0A0J6Y641</accession>
<dbReference type="EMBL" id="DS028102">
    <property type="protein sequence ID" value="KMP02138.1"/>
    <property type="molecule type" value="Genomic_DNA"/>
</dbReference>
<dbReference type="AlphaFoldDB" id="A0A0J6Y641"/>
<reference evidence="2" key="1">
    <citation type="journal article" date="2010" name="Genome Res.">
        <title>Population genomic sequencing of Coccidioides fungi reveals recent hybridization and transposon control.</title>
        <authorList>
            <person name="Neafsey D.E."/>
            <person name="Barker B.M."/>
            <person name="Sharpton T.J."/>
            <person name="Stajich J.E."/>
            <person name="Park D.J."/>
            <person name="Whiston E."/>
            <person name="Hung C.-Y."/>
            <person name="McMahan C."/>
            <person name="White J."/>
            <person name="Sykes S."/>
            <person name="Heiman D."/>
            <person name="Young S."/>
            <person name="Zeng Q."/>
            <person name="Abouelleil A."/>
            <person name="Aftuck L."/>
            <person name="Bessette D."/>
            <person name="Brown A."/>
            <person name="FitzGerald M."/>
            <person name="Lui A."/>
            <person name="Macdonald J.P."/>
            <person name="Priest M."/>
            <person name="Orbach M.J."/>
            <person name="Galgiani J.N."/>
            <person name="Kirkland T.N."/>
            <person name="Cole G.T."/>
            <person name="Birren B.W."/>
            <person name="Henn M.R."/>
            <person name="Taylor J.W."/>
            <person name="Rounsley S.D."/>
        </authorList>
    </citation>
    <scope>NUCLEOTIDE SEQUENCE [LARGE SCALE GENOMIC DNA]</scope>
    <source>
        <strain evidence="2">RMSCC 2394</strain>
    </source>
</reference>
<gene>
    <name evidence="1" type="ORF">CIRG_09961</name>
</gene>
<proteinExistence type="predicted"/>
<dbReference type="Proteomes" id="UP000054565">
    <property type="component" value="Unassembled WGS sequence"/>
</dbReference>
<protein>
    <submittedName>
        <fullName evidence="1">Uncharacterized protein</fullName>
    </submittedName>
</protein>
<name>A0A0J6Y641_COCIT</name>
<organism evidence="1 2">
    <name type="scientific">Coccidioides immitis RMSCC 2394</name>
    <dbReference type="NCBI Taxonomy" id="404692"/>
    <lineage>
        <taxon>Eukaryota</taxon>
        <taxon>Fungi</taxon>
        <taxon>Dikarya</taxon>
        <taxon>Ascomycota</taxon>
        <taxon>Pezizomycotina</taxon>
        <taxon>Eurotiomycetes</taxon>
        <taxon>Eurotiomycetidae</taxon>
        <taxon>Onygenales</taxon>
        <taxon>Onygenaceae</taxon>
        <taxon>Coccidioides</taxon>
    </lineage>
</organism>